<keyword evidence="4" id="KW-0472">Membrane</keyword>
<reference evidence="9 10" key="1">
    <citation type="journal article" date="2019" name="Int. J. Syst. Evol. Microbiol.">
        <title>Faecalibacillus intestinalis gen. nov., sp. nov. and Faecalibacillus faecis sp. nov., isolated from human faeces.</title>
        <authorList>
            <person name="Seo B."/>
            <person name="Jeon K."/>
            <person name="Baek I."/>
            <person name="Lee Y.M."/>
            <person name="Baek K."/>
            <person name="Ko G."/>
        </authorList>
    </citation>
    <scope>NUCLEOTIDE SEQUENCE [LARGE SCALE GENOMIC DNA]</scope>
    <source>
        <strain evidence="9 10">SNUG30099</strain>
    </source>
</reference>
<dbReference type="InterPro" id="IPR036878">
    <property type="entry name" value="Glu_permease_IIB"/>
</dbReference>
<feature type="transmembrane region" description="Helical" evidence="4">
    <location>
        <begin position="6"/>
        <end position="26"/>
    </location>
</feature>
<evidence type="ECO:0000313" key="11">
    <source>
        <dbReference type="Proteomes" id="UP000593842"/>
    </source>
</evidence>
<evidence type="ECO:0000313" key="10">
    <source>
        <dbReference type="Proteomes" id="UP000240974"/>
    </source>
</evidence>
<dbReference type="Proteomes" id="UP001197827">
    <property type="component" value="Unassembled WGS sequence"/>
</dbReference>
<keyword evidence="4" id="KW-0812">Transmembrane</keyword>
<dbReference type="GO" id="GO:0008982">
    <property type="term" value="F:protein-N(PI)-phosphohistidine-sugar phosphotransferase activity"/>
    <property type="evidence" value="ECO:0007669"/>
    <property type="project" value="InterPro"/>
</dbReference>
<keyword evidence="10" id="KW-1185">Reference proteome</keyword>
<dbReference type="GO" id="GO:0009401">
    <property type="term" value="P:phosphoenolpyruvate-dependent sugar phosphotransferase system"/>
    <property type="evidence" value="ECO:0007669"/>
    <property type="project" value="UniProtKB-KW"/>
</dbReference>
<dbReference type="AlphaFoldDB" id="A0A2T3FPS4"/>
<reference evidence="6" key="2">
    <citation type="journal article" date="2020" name="Microbiol. Resour. Announc.">
        <title>Complete Genome Sequence of Faecalibacillus intestinalis JCM 34082, Isolated from Feces from a Healthy Japanese Female.</title>
        <authorList>
            <person name="Sakamoto M."/>
            <person name="Ikeyama N."/>
            <person name="Toyoda A."/>
            <person name="Murakami T."/>
            <person name="Mori H."/>
            <person name="Ohkuma M."/>
        </authorList>
    </citation>
    <scope>NUCLEOTIDE SEQUENCE</scope>
    <source>
        <strain evidence="6">14EGH31</strain>
    </source>
</reference>
<organism evidence="9 10">
    <name type="scientific">Faecalibacillus intestinalis</name>
    <dbReference type="NCBI Taxonomy" id="1982626"/>
    <lineage>
        <taxon>Bacteria</taxon>
        <taxon>Bacillati</taxon>
        <taxon>Bacillota</taxon>
        <taxon>Erysipelotrichia</taxon>
        <taxon>Erysipelotrichales</taxon>
        <taxon>Coprobacillaceae</taxon>
        <taxon>Faecalibacillus</taxon>
    </lineage>
</organism>
<feature type="domain" description="PTS EIIB type-1" evidence="5">
    <location>
        <begin position="40"/>
        <end position="115"/>
    </location>
</feature>
<dbReference type="EMBL" id="JANGBO010000003">
    <property type="protein sequence ID" value="MCQ5061367.1"/>
    <property type="molecule type" value="Genomic_DNA"/>
</dbReference>
<evidence type="ECO:0000313" key="8">
    <source>
        <dbReference type="EMBL" id="MCQ5061367.1"/>
    </source>
</evidence>
<keyword evidence="4" id="KW-1133">Transmembrane helix</keyword>
<dbReference type="EMBL" id="PYLQ01000022">
    <property type="protein sequence ID" value="PST37272.1"/>
    <property type="molecule type" value="Genomic_DNA"/>
</dbReference>
<evidence type="ECO:0000313" key="6">
    <source>
        <dbReference type="EMBL" id="BCL56830.1"/>
    </source>
</evidence>
<name>A0A2T3FPS4_9FIRM</name>
<evidence type="ECO:0000313" key="7">
    <source>
        <dbReference type="EMBL" id="MCB8562781.1"/>
    </source>
</evidence>
<reference evidence="11" key="3">
    <citation type="submission" date="2020-09" db="EMBL/GenBank/DDBJ databases">
        <title>Complete genome sequencing of Faecalibacillus intestinalis strain 14EGH31.</title>
        <authorList>
            <person name="Sakamoto M."/>
            <person name="Murakami T."/>
            <person name="Mori H."/>
        </authorList>
    </citation>
    <scope>NUCLEOTIDE SEQUENCE [LARGE SCALE GENOMIC DNA]</scope>
    <source>
        <strain evidence="11">14EGH31</strain>
    </source>
</reference>
<accession>A0A2T3FPS4</accession>
<dbReference type="Gene3D" id="3.30.1360.60">
    <property type="entry name" value="Glucose permease domain IIB"/>
    <property type="match status" value="1"/>
</dbReference>
<keyword evidence="2" id="KW-0598">Phosphotransferase system</keyword>
<dbReference type="Proteomes" id="UP001204814">
    <property type="component" value="Unassembled WGS sequence"/>
</dbReference>
<evidence type="ECO:0000256" key="1">
    <source>
        <dbReference type="ARBA" id="ARBA00022679"/>
    </source>
</evidence>
<evidence type="ECO:0000256" key="4">
    <source>
        <dbReference type="SAM" id="Phobius"/>
    </source>
</evidence>
<evidence type="ECO:0000256" key="3">
    <source>
        <dbReference type="PROSITE-ProRule" id="PRU00421"/>
    </source>
</evidence>
<keyword evidence="1" id="KW-0808">Transferase</keyword>
<evidence type="ECO:0000256" key="2">
    <source>
        <dbReference type="ARBA" id="ARBA00022683"/>
    </source>
</evidence>
<dbReference type="PROSITE" id="PS51098">
    <property type="entry name" value="PTS_EIIB_TYPE_1"/>
    <property type="match status" value="1"/>
</dbReference>
<dbReference type="KEGG" id="fit:Fi14EGH31_05420"/>
<sequence length="115" mass="12759">MSDYFIYVLIAIIVIVGVWFIFAKVLKNKKPKEVTLKDIPIDLEALIHALGGIDNIKESQSQGSKVRFFVENDDLVKVNVLKELGASGVIQATGKVTVILGKFSDEISRIVNEKK</sequence>
<dbReference type="SUPFAM" id="SSF55604">
    <property type="entry name" value="Glucose permease domain IIB"/>
    <property type="match status" value="1"/>
</dbReference>
<reference evidence="8" key="5">
    <citation type="submission" date="2022-06" db="EMBL/GenBank/DDBJ databases">
        <title>Isolation of gut microbiota from human fecal samples.</title>
        <authorList>
            <person name="Pamer E.G."/>
            <person name="Barat B."/>
            <person name="Waligurski E."/>
            <person name="Medina S."/>
            <person name="Paddock L."/>
            <person name="Mostad J."/>
        </authorList>
    </citation>
    <scope>NUCLEOTIDE SEQUENCE</scope>
    <source>
        <strain evidence="8">DFI.6.24</strain>
    </source>
</reference>
<gene>
    <name evidence="9" type="ORF">C7U54_12010</name>
    <name evidence="6" type="ORF">Fi14EGH31_05420</name>
    <name evidence="7" type="ORF">LJD74_12380</name>
    <name evidence="8" type="ORF">NE542_05920</name>
</gene>
<dbReference type="Proteomes" id="UP000240974">
    <property type="component" value="Unassembled WGS sequence"/>
</dbReference>
<proteinExistence type="predicted"/>
<dbReference type="InterPro" id="IPR001996">
    <property type="entry name" value="PTS_IIB_1"/>
</dbReference>
<dbReference type="RefSeq" id="WP_022000671.1">
    <property type="nucleotide sequence ID" value="NZ_AP024085.1"/>
</dbReference>
<protein>
    <recommendedName>
        <fullName evidence="5">PTS EIIB type-1 domain-containing protein</fullName>
    </recommendedName>
</protein>
<comment type="caution">
    <text evidence="3">Lacks conserved residue(s) required for the propagation of feature annotation.</text>
</comment>
<dbReference type="EMBL" id="AP024085">
    <property type="protein sequence ID" value="BCL56830.1"/>
    <property type="molecule type" value="Genomic_DNA"/>
</dbReference>
<evidence type="ECO:0000259" key="5">
    <source>
        <dbReference type="PROSITE" id="PS51098"/>
    </source>
</evidence>
<reference evidence="7" key="4">
    <citation type="submission" date="2021-10" db="EMBL/GenBank/DDBJ databases">
        <title>Collection of gut derived symbiotic bacterial strains cultured from healthy donors.</title>
        <authorList>
            <person name="Lin H."/>
            <person name="Littmann E."/>
            <person name="Kohout C."/>
            <person name="Pamer E.G."/>
        </authorList>
    </citation>
    <scope>NUCLEOTIDE SEQUENCE</scope>
    <source>
        <strain evidence="7">DFI.5.2</strain>
    </source>
</reference>
<dbReference type="EMBL" id="JAJDKQ010000031">
    <property type="protein sequence ID" value="MCB8562781.1"/>
    <property type="molecule type" value="Genomic_DNA"/>
</dbReference>
<evidence type="ECO:0000313" key="9">
    <source>
        <dbReference type="EMBL" id="PST37272.1"/>
    </source>
</evidence>
<dbReference type="Proteomes" id="UP000593842">
    <property type="component" value="Chromosome"/>
</dbReference>
<dbReference type="GeneID" id="70578971"/>